<gene>
    <name evidence="2" type="primary">Acey_s0686.g1529</name>
    <name evidence="2" type="ORF">Y032_0686g1529</name>
</gene>
<feature type="region of interest" description="Disordered" evidence="1">
    <location>
        <begin position="21"/>
        <end position="118"/>
    </location>
</feature>
<organism evidence="2 3">
    <name type="scientific">Ancylostoma ceylanicum</name>
    <dbReference type="NCBI Taxonomy" id="53326"/>
    <lineage>
        <taxon>Eukaryota</taxon>
        <taxon>Metazoa</taxon>
        <taxon>Ecdysozoa</taxon>
        <taxon>Nematoda</taxon>
        <taxon>Chromadorea</taxon>
        <taxon>Rhabditida</taxon>
        <taxon>Rhabditina</taxon>
        <taxon>Rhabditomorpha</taxon>
        <taxon>Strongyloidea</taxon>
        <taxon>Ancylostomatidae</taxon>
        <taxon>Ancylostomatinae</taxon>
        <taxon>Ancylostoma</taxon>
    </lineage>
</organism>
<keyword evidence="3" id="KW-1185">Reference proteome</keyword>
<evidence type="ECO:0000313" key="2">
    <source>
        <dbReference type="EMBL" id="EYC38931.1"/>
    </source>
</evidence>
<sequence length="118" mass="13510">MTYDEMLVVYEWWLNDDGLSKTQSRNSKRAEQRNARQGRARTLAMTAEKRARSQRSVALLRRAKSKRNESEAINVPSRPAAPADVSDFADCTYEPARRQPTTAANVWAADRQRMLNQP</sequence>
<name>A0A016WH34_9BILA</name>
<reference evidence="3" key="1">
    <citation type="journal article" date="2015" name="Nat. Genet.">
        <title>The genome and transcriptome of the zoonotic hookworm Ancylostoma ceylanicum identify infection-specific gene families.</title>
        <authorList>
            <person name="Schwarz E.M."/>
            <person name="Hu Y."/>
            <person name="Antoshechkin I."/>
            <person name="Miller M.M."/>
            <person name="Sternberg P.W."/>
            <person name="Aroian R.V."/>
        </authorList>
    </citation>
    <scope>NUCLEOTIDE SEQUENCE</scope>
    <source>
        <strain evidence="3">HY135</strain>
    </source>
</reference>
<protein>
    <submittedName>
        <fullName evidence="2">Uncharacterized protein</fullName>
    </submittedName>
</protein>
<dbReference type="Proteomes" id="UP000024635">
    <property type="component" value="Unassembled WGS sequence"/>
</dbReference>
<comment type="caution">
    <text evidence="2">The sequence shown here is derived from an EMBL/GenBank/DDBJ whole genome shotgun (WGS) entry which is preliminary data.</text>
</comment>
<dbReference type="EMBL" id="JARK01000286">
    <property type="protein sequence ID" value="EYC38931.1"/>
    <property type="molecule type" value="Genomic_DNA"/>
</dbReference>
<dbReference type="AlphaFoldDB" id="A0A016WH34"/>
<accession>A0A016WH34</accession>
<evidence type="ECO:0000256" key="1">
    <source>
        <dbReference type="SAM" id="MobiDB-lite"/>
    </source>
</evidence>
<evidence type="ECO:0000313" key="3">
    <source>
        <dbReference type="Proteomes" id="UP000024635"/>
    </source>
</evidence>
<proteinExistence type="predicted"/>